<dbReference type="Pfam" id="PF08864">
    <property type="entry name" value="UPF0302"/>
    <property type="match status" value="1"/>
</dbReference>
<comment type="caution">
    <text evidence="2">The sequence shown here is derived from an EMBL/GenBank/DDBJ whole genome shotgun (WGS) entry which is preliminary data.</text>
</comment>
<dbReference type="InterPro" id="IPR011188">
    <property type="entry name" value="UPF0302"/>
</dbReference>
<dbReference type="InterPro" id="IPR038091">
    <property type="entry name" value="UPF0302_N_sf"/>
</dbReference>
<accession>A0ABV6NK93</accession>
<evidence type="ECO:0000259" key="1">
    <source>
        <dbReference type="SMART" id="SM00914"/>
    </source>
</evidence>
<evidence type="ECO:0000313" key="2">
    <source>
        <dbReference type="EMBL" id="MFC0561190.1"/>
    </source>
</evidence>
<dbReference type="Gene3D" id="4.10.810.10">
    <property type="entry name" value="Virus Scaffolding Protein, Chain A"/>
    <property type="match status" value="1"/>
</dbReference>
<dbReference type="InterPro" id="IPR014957">
    <property type="entry name" value="IDEAL_dom"/>
</dbReference>
<dbReference type="SMART" id="SM00914">
    <property type="entry name" value="IDEAL"/>
    <property type="match status" value="1"/>
</dbReference>
<dbReference type="Pfam" id="PF08858">
    <property type="entry name" value="IDEAL"/>
    <property type="match status" value="1"/>
</dbReference>
<organism evidence="2 3">
    <name type="scientific">Halalkalibacter alkalisediminis</name>
    <dbReference type="NCBI Taxonomy" id="935616"/>
    <lineage>
        <taxon>Bacteria</taxon>
        <taxon>Bacillati</taxon>
        <taxon>Bacillota</taxon>
        <taxon>Bacilli</taxon>
        <taxon>Bacillales</taxon>
        <taxon>Bacillaceae</taxon>
        <taxon>Halalkalibacter</taxon>
    </lineage>
</organism>
<dbReference type="PIRSF" id="PIRSF007165">
    <property type="entry name" value="UCP007165"/>
    <property type="match status" value="1"/>
</dbReference>
<dbReference type="InterPro" id="IPR014963">
    <property type="entry name" value="UPF0302_N"/>
</dbReference>
<dbReference type="Proteomes" id="UP001589833">
    <property type="component" value="Unassembled WGS sequence"/>
</dbReference>
<dbReference type="RefSeq" id="WP_273842619.1">
    <property type="nucleotide sequence ID" value="NZ_JAQQWT010000005.1"/>
</dbReference>
<evidence type="ECO:0000313" key="3">
    <source>
        <dbReference type="Proteomes" id="UP001589833"/>
    </source>
</evidence>
<sequence>MKNWVSTTEKSNFLKWFLQQHQLKHKDARILIEYLLKQHPILENLTFTSSIKPAEKSVIISSMQSDQPGFVYYNGKTKTEDVSKALGDLMSNPADKLNIVLHFYGKQSNQRYLQLVEPTTNYFVRHKQFQEYSKEVNSLIEKSLIEQEIKKVRDEIDAALDQNDKQLFNRLVERLTELKEIEKNK</sequence>
<dbReference type="InterPro" id="IPR027393">
    <property type="entry name" value="Virus_scaffolding_prot_C"/>
</dbReference>
<gene>
    <name evidence="2" type="ORF">ACFFH4_19775</name>
</gene>
<protein>
    <submittedName>
        <fullName evidence="2">YpiB family protein</fullName>
    </submittedName>
</protein>
<reference evidence="2 3" key="1">
    <citation type="submission" date="2024-09" db="EMBL/GenBank/DDBJ databases">
        <authorList>
            <person name="Sun Q."/>
            <person name="Mori K."/>
        </authorList>
    </citation>
    <scope>NUCLEOTIDE SEQUENCE [LARGE SCALE GENOMIC DNA]</scope>
    <source>
        <strain evidence="2 3">NCAIM B.02301</strain>
    </source>
</reference>
<proteinExistence type="predicted"/>
<feature type="domain" description="IDEAL" evidence="1">
    <location>
        <begin position="139"/>
        <end position="175"/>
    </location>
</feature>
<dbReference type="Gene3D" id="3.40.1530.30">
    <property type="entry name" value="Uncharacterised family UPF0302, N-terminal domain"/>
    <property type="match status" value="1"/>
</dbReference>
<dbReference type="EMBL" id="JBHLTR010000054">
    <property type="protein sequence ID" value="MFC0561190.1"/>
    <property type="molecule type" value="Genomic_DNA"/>
</dbReference>
<name>A0ABV6NK93_9BACI</name>
<keyword evidence="3" id="KW-1185">Reference proteome</keyword>